<dbReference type="Proteomes" id="UP000282084">
    <property type="component" value="Unassembled WGS sequence"/>
</dbReference>
<dbReference type="SMART" id="SM00054">
    <property type="entry name" value="EFh"/>
    <property type="match status" value="3"/>
</dbReference>
<comment type="caution">
    <text evidence="2">The sequence shown here is derived from an EMBL/GenBank/DDBJ whole genome shotgun (WGS) entry which is preliminary data.</text>
</comment>
<protein>
    <submittedName>
        <fullName evidence="2">Ca2+-binding EF-hand superfamily protein</fullName>
    </submittedName>
</protein>
<accession>A0A495VY20</accession>
<dbReference type="SUPFAM" id="SSF47473">
    <property type="entry name" value="EF-hand"/>
    <property type="match status" value="1"/>
</dbReference>
<dbReference type="PROSITE" id="PS00018">
    <property type="entry name" value="EF_HAND_1"/>
    <property type="match status" value="2"/>
</dbReference>
<dbReference type="EMBL" id="RBXO01000001">
    <property type="protein sequence ID" value="RKT53637.1"/>
    <property type="molecule type" value="Genomic_DNA"/>
</dbReference>
<dbReference type="Gene3D" id="1.10.238.10">
    <property type="entry name" value="EF-hand"/>
    <property type="match status" value="1"/>
</dbReference>
<dbReference type="OrthoDB" id="7356823at2"/>
<dbReference type="GO" id="GO:0005509">
    <property type="term" value="F:calcium ion binding"/>
    <property type="evidence" value="ECO:0007669"/>
    <property type="project" value="InterPro"/>
</dbReference>
<dbReference type="RefSeq" id="WP_121004108.1">
    <property type="nucleotide sequence ID" value="NZ_RBXO01000001.1"/>
</dbReference>
<dbReference type="Pfam" id="PF13202">
    <property type="entry name" value="EF-hand_5"/>
    <property type="match status" value="2"/>
</dbReference>
<gene>
    <name evidence="2" type="ORF">C8E97_2209</name>
</gene>
<reference evidence="2 3" key="1">
    <citation type="submission" date="2018-10" db="EMBL/GenBank/DDBJ databases">
        <title>Sequencing the genomes of 1000 actinobacteria strains.</title>
        <authorList>
            <person name="Klenk H.-P."/>
        </authorList>
    </citation>
    <scope>NUCLEOTIDE SEQUENCE [LARGE SCALE GENOMIC DNA]</scope>
    <source>
        <strain evidence="2 3">DSM 43800</strain>
    </source>
</reference>
<dbReference type="AlphaFoldDB" id="A0A495VY20"/>
<dbReference type="PROSITE" id="PS50222">
    <property type="entry name" value="EF_HAND_2"/>
    <property type="match status" value="2"/>
</dbReference>
<evidence type="ECO:0000313" key="2">
    <source>
        <dbReference type="EMBL" id="RKT53637.1"/>
    </source>
</evidence>
<feature type="domain" description="EF-hand" evidence="1">
    <location>
        <begin position="104"/>
        <end position="133"/>
    </location>
</feature>
<dbReference type="InterPro" id="IPR002048">
    <property type="entry name" value="EF_hand_dom"/>
</dbReference>
<feature type="domain" description="EF-hand" evidence="1">
    <location>
        <begin position="5"/>
        <end position="40"/>
    </location>
</feature>
<dbReference type="InterPro" id="IPR011992">
    <property type="entry name" value="EF-hand-dom_pair"/>
</dbReference>
<name>A0A495VY20_9PSEU</name>
<sequence>MSEQLPTRNVDRVFAVLDLDGDGRVEWADFEDKTSAISREFAVAPDAPEAVRLLAAYRRVWEYVRGAADTDRDDAVTREEFEQAHLAGRLSTAAVADLWATASDRCFELIDRDGDGRIDQGVLAALYRSAEVRDAEQTAAVAFAAMDANSDALVDQAEFTANVRGVFTATDESMKGAHMLGA</sequence>
<proteinExistence type="predicted"/>
<evidence type="ECO:0000259" key="1">
    <source>
        <dbReference type="PROSITE" id="PS50222"/>
    </source>
</evidence>
<evidence type="ECO:0000313" key="3">
    <source>
        <dbReference type="Proteomes" id="UP000282084"/>
    </source>
</evidence>
<keyword evidence="3" id="KW-1185">Reference proteome</keyword>
<dbReference type="InterPro" id="IPR018247">
    <property type="entry name" value="EF_Hand_1_Ca_BS"/>
</dbReference>
<organism evidence="2 3">
    <name type="scientific">Saccharothrix australiensis</name>
    <dbReference type="NCBI Taxonomy" id="2072"/>
    <lineage>
        <taxon>Bacteria</taxon>
        <taxon>Bacillati</taxon>
        <taxon>Actinomycetota</taxon>
        <taxon>Actinomycetes</taxon>
        <taxon>Pseudonocardiales</taxon>
        <taxon>Pseudonocardiaceae</taxon>
        <taxon>Saccharothrix</taxon>
    </lineage>
</organism>